<organism evidence="2">
    <name type="scientific">Albugo laibachii Nc14</name>
    <dbReference type="NCBI Taxonomy" id="890382"/>
    <lineage>
        <taxon>Eukaryota</taxon>
        <taxon>Sar</taxon>
        <taxon>Stramenopiles</taxon>
        <taxon>Oomycota</taxon>
        <taxon>Peronosporomycetes</taxon>
        <taxon>Albuginales</taxon>
        <taxon>Albuginaceae</taxon>
        <taxon>Albugo</taxon>
    </lineage>
</organism>
<proteinExistence type="predicted"/>
<name>F0WE92_9STRA</name>
<reference evidence="2" key="1">
    <citation type="journal article" date="2011" name="PLoS Biol.">
        <title>Gene gain and loss during evolution of obligate parasitism in the white rust pathogen of Arabidopsis thaliana.</title>
        <authorList>
            <person name="Kemen E."/>
            <person name="Gardiner A."/>
            <person name="Schultz-Larsen T."/>
            <person name="Kemen A.C."/>
            <person name="Balmuth A.L."/>
            <person name="Robert-Seilaniantz A."/>
            <person name="Bailey K."/>
            <person name="Holub E."/>
            <person name="Studholme D.J."/>
            <person name="Maclean D."/>
            <person name="Jones J.D."/>
        </authorList>
    </citation>
    <scope>NUCLEOTIDE SEQUENCE</scope>
</reference>
<evidence type="ECO:0000256" key="1">
    <source>
        <dbReference type="SAM" id="MobiDB-lite"/>
    </source>
</evidence>
<reference evidence="2" key="2">
    <citation type="submission" date="2011-02" db="EMBL/GenBank/DDBJ databases">
        <authorList>
            <person name="MacLean D."/>
        </authorList>
    </citation>
    <scope>NUCLEOTIDE SEQUENCE</scope>
</reference>
<dbReference type="AlphaFoldDB" id="F0WE92"/>
<protein>
    <submittedName>
        <fullName evidence="2">AlNc14C72G4948 protein</fullName>
    </submittedName>
</protein>
<dbReference type="HOGENOM" id="CLU_1392409_0_0_1"/>
<gene>
    <name evidence="2" type="primary">AlNc14C72G4948</name>
    <name evidence="2" type="ORF">ALNC14_056650</name>
</gene>
<sequence length="196" mass="22414">MQLESNHKKTVAHLEATLEQKKMGYSQLETEHGRLMVEHERLKTSETNKSVKRVDEVIIGSKKTRTQKDVEELTSPAKHSEESVDDYIGSKDQDYKFMEESTIQKRDGNGEDMQNEMICYGRATGSLCLIQPTHQWDAVCSTIKSDILSSTTSATSEESLSEMDGADDLAEESKSLMSRVFRFLKSYYDWMLSQFF</sequence>
<accession>F0WE92</accession>
<dbReference type="EMBL" id="FR824117">
    <property type="protein sequence ID" value="CCA19522.1"/>
    <property type="molecule type" value="Genomic_DNA"/>
</dbReference>
<feature type="region of interest" description="Disordered" evidence="1">
    <location>
        <begin position="64"/>
        <end position="85"/>
    </location>
</feature>
<evidence type="ECO:0000313" key="2">
    <source>
        <dbReference type="EMBL" id="CCA19522.1"/>
    </source>
</evidence>